<accession>A0A2C9WJS7</accession>
<dbReference type="OrthoDB" id="416496at2759"/>
<reference evidence="5" key="1">
    <citation type="journal article" date="2016" name="Nat. Biotechnol.">
        <title>Sequencing wild and cultivated cassava and related species reveals extensive interspecific hybridization and genetic diversity.</title>
        <authorList>
            <person name="Bredeson J.V."/>
            <person name="Lyons J.B."/>
            <person name="Prochnik S.E."/>
            <person name="Wu G.A."/>
            <person name="Ha C.M."/>
            <person name="Edsinger-Gonzales E."/>
            <person name="Grimwood J."/>
            <person name="Schmutz J."/>
            <person name="Rabbi I.Y."/>
            <person name="Egesi C."/>
            <person name="Nauluvula P."/>
            <person name="Lebot V."/>
            <person name="Ndunguru J."/>
            <person name="Mkamilo G."/>
            <person name="Bart R.S."/>
            <person name="Setter T.L."/>
            <person name="Gleadow R.M."/>
            <person name="Kulakow P."/>
            <person name="Ferguson M.E."/>
            <person name="Rounsley S."/>
            <person name="Rokhsar D.S."/>
        </authorList>
    </citation>
    <scope>NUCLEOTIDE SEQUENCE [LARGE SCALE GENOMIC DNA]</scope>
    <source>
        <strain evidence="5">cv. AM560-2</strain>
    </source>
</reference>
<dbReference type="AlphaFoldDB" id="A0A2C9WJS7"/>
<evidence type="ECO:0000256" key="1">
    <source>
        <dbReference type="PROSITE-ProRule" id="PRU00175"/>
    </source>
</evidence>
<dbReference type="PANTHER" id="PTHR31150">
    <property type="entry name" value="EXPRESSED PROTEIN"/>
    <property type="match status" value="1"/>
</dbReference>
<dbReference type="PANTHER" id="PTHR31150:SF23">
    <property type="entry name" value="MANDELONITRILE LYASE-RELATED"/>
    <property type="match status" value="1"/>
</dbReference>
<keyword evidence="1" id="KW-0863">Zinc-finger</keyword>
<name>A0A2C9WJS7_MANES</name>
<evidence type="ECO:0000256" key="2">
    <source>
        <dbReference type="SAM" id="MobiDB-lite"/>
    </source>
</evidence>
<dbReference type="PROSITE" id="PS50089">
    <property type="entry name" value="ZF_RING_2"/>
    <property type="match status" value="1"/>
</dbReference>
<feature type="domain" description="RING-type" evidence="3">
    <location>
        <begin position="233"/>
        <end position="291"/>
    </location>
</feature>
<evidence type="ECO:0000313" key="5">
    <source>
        <dbReference type="Proteomes" id="UP000091857"/>
    </source>
</evidence>
<dbReference type="Proteomes" id="UP000091857">
    <property type="component" value="Chromosome 1"/>
</dbReference>
<proteinExistence type="predicted"/>
<dbReference type="EMBL" id="CM004387">
    <property type="protein sequence ID" value="OAY59470.1"/>
    <property type="molecule type" value="Genomic_DNA"/>
</dbReference>
<dbReference type="SUPFAM" id="SSF57850">
    <property type="entry name" value="RING/U-box"/>
    <property type="match status" value="1"/>
</dbReference>
<keyword evidence="5" id="KW-1185">Reference proteome</keyword>
<dbReference type="Gene3D" id="3.30.40.10">
    <property type="entry name" value="Zinc/RING finger domain, C3HC4 (zinc finger)"/>
    <property type="match status" value="1"/>
</dbReference>
<protein>
    <recommendedName>
        <fullName evidence="3">RING-type domain-containing protein</fullName>
    </recommendedName>
</protein>
<dbReference type="Gramene" id="Manes.01G034400.1.v8.1">
    <property type="protein sequence ID" value="Manes.01G034400.1.v8.1.CDS"/>
    <property type="gene ID" value="Manes.01G034400.v8.1"/>
</dbReference>
<evidence type="ECO:0000259" key="3">
    <source>
        <dbReference type="PROSITE" id="PS50089"/>
    </source>
</evidence>
<dbReference type="InterPro" id="IPR001841">
    <property type="entry name" value="Znf_RING"/>
</dbReference>
<gene>
    <name evidence="4" type="ORF">MANES_01G034400v8</name>
</gene>
<organism evidence="4 5">
    <name type="scientific">Manihot esculenta</name>
    <name type="common">Cassava</name>
    <name type="synonym">Jatropha manihot</name>
    <dbReference type="NCBI Taxonomy" id="3983"/>
    <lineage>
        <taxon>Eukaryota</taxon>
        <taxon>Viridiplantae</taxon>
        <taxon>Streptophyta</taxon>
        <taxon>Embryophyta</taxon>
        <taxon>Tracheophyta</taxon>
        <taxon>Spermatophyta</taxon>
        <taxon>Magnoliopsida</taxon>
        <taxon>eudicotyledons</taxon>
        <taxon>Gunneridae</taxon>
        <taxon>Pentapetalae</taxon>
        <taxon>rosids</taxon>
        <taxon>fabids</taxon>
        <taxon>Malpighiales</taxon>
        <taxon>Euphorbiaceae</taxon>
        <taxon>Crotonoideae</taxon>
        <taxon>Manihoteae</taxon>
        <taxon>Manihot</taxon>
    </lineage>
</organism>
<keyword evidence="1" id="KW-0479">Metal-binding</keyword>
<comment type="caution">
    <text evidence="4">The sequence shown here is derived from an EMBL/GenBank/DDBJ whole genome shotgun (WGS) entry which is preliminary data.</text>
</comment>
<feature type="region of interest" description="Disordered" evidence="2">
    <location>
        <begin position="113"/>
        <end position="139"/>
    </location>
</feature>
<dbReference type="STRING" id="3983.A0A2C9WJS7"/>
<dbReference type="InterPro" id="IPR013083">
    <property type="entry name" value="Znf_RING/FYVE/PHD"/>
</dbReference>
<dbReference type="GO" id="GO:0008270">
    <property type="term" value="F:zinc ion binding"/>
    <property type="evidence" value="ECO:0007669"/>
    <property type="project" value="UniProtKB-KW"/>
</dbReference>
<sequence>MGQHEPYWQTNTSFSPPPSRWDFSFPSDELLYDSRDITLLHRSSTSSNSKESRWMRDNHLYNNHCFASGGAGLRLTSSLELSPGPQWTPPVIQEINTDDYETAKMRGQVLLHSSPTIAGPSGHPESGRSTPTFSDSSEDEPTFKSCLSSRCNFSGRHSFLSKPIHPLFFPVQAPKEASETQASRLSEFDAATVQRDAHHWSSASSSADSSDISEPLESEIVGRLCISSNVFKCGLCERFLSQRSPWSSRRIVRSGDMPVAGVLSCCHVFHAECLEQTTPKAHKNDPPCPLCVGLEDENSAVLQVFPGLRDRFPNSKTSSEYGPSGPWGCVTMGDFVGGTLHSPHRNTTLLLNRNRMRKNLSLKGNSSKEFPGKLRKNGSYSSQLLNGNAVDFGTVGCSKMTTNPSMKRLH</sequence>
<keyword evidence="1" id="KW-0862">Zinc</keyword>
<evidence type="ECO:0000313" key="4">
    <source>
        <dbReference type="EMBL" id="OAY59470.1"/>
    </source>
</evidence>